<feature type="transmembrane region" description="Helical" evidence="1">
    <location>
        <begin position="329"/>
        <end position="346"/>
    </location>
</feature>
<feature type="transmembrane region" description="Helical" evidence="1">
    <location>
        <begin position="244"/>
        <end position="263"/>
    </location>
</feature>
<dbReference type="Pfam" id="PF20176">
    <property type="entry name" value="DUF6541"/>
    <property type="match status" value="1"/>
</dbReference>
<feature type="transmembrane region" description="Helical" evidence="1">
    <location>
        <begin position="6"/>
        <end position="28"/>
    </location>
</feature>
<keyword evidence="1" id="KW-0472">Membrane</keyword>
<keyword evidence="1" id="KW-0812">Transmembrane</keyword>
<feature type="transmembrane region" description="Helical" evidence="1">
    <location>
        <begin position="275"/>
        <end position="292"/>
    </location>
</feature>
<feature type="transmembrane region" description="Helical" evidence="1">
    <location>
        <begin position="406"/>
        <end position="424"/>
    </location>
</feature>
<name>A0ABQ2I622_9PSEU</name>
<feature type="transmembrane region" description="Helical" evidence="1">
    <location>
        <begin position="96"/>
        <end position="117"/>
    </location>
</feature>
<feature type="transmembrane region" description="Helical" evidence="1">
    <location>
        <begin position="382"/>
        <end position="399"/>
    </location>
</feature>
<feature type="transmembrane region" description="Helical" evidence="1">
    <location>
        <begin position="192"/>
        <end position="210"/>
    </location>
</feature>
<gene>
    <name evidence="2" type="ORF">GCM10011609_42760</name>
</gene>
<evidence type="ECO:0000256" key="1">
    <source>
        <dbReference type="SAM" id="Phobius"/>
    </source>
</evidence>
<dbReference type="EMBL" id="BMNC01000005">
    <property type="protein sequence ID" value="GGM99853.1"/>
    <property type="molecule type" value="Genomic_DNA"/>
</dbReference>
<feature type="transmembrane region" description="Helical" evidence="1">
    <location>
        <begin position="219"/>
        <end position="238"/>
    </location>
</feature>
<accession>A0ABQ2I622</accession>
<feature type="transmembrane region" description="Helical" evidence="1">
    <location>
        <begin position="61"/>
        <end position="84"/>
    </location>
</feature>
<organism evidence="2 3">
    <name type="scientific">Lentzea pudingi</name>
    <dbReference type="NCBI Taxonomy" id="1789439"/>
    <lineage>
        <taxon>Bacteria</taxon>
        <taxon>Bacillati</taxon>
        <taxon>Actinomycetota</taxon>
        <taxon>Actinomycetes</taxon>
        <taxon>Pseudonocardiales</taxon>
        <taxon>Pseudonocardiaceae</taxon>
        <taxon>Lentzea</taxon>
    </lineage>
</organism>
<sequence>MSWFEAVPTALAAVAWLLGPGLVLTWAVGLRGLSALGMAPTFSLLVVSITAVAGQKAGISWSIWLVLVVTAVLAALALLASLLLRRVARPRASDPARTLLVSAAGILPAVVIAWFVVVNGMGEPDQLSQTYDAIFHYSAVSYILDSGSASSLTMASLGNPGTPATFYPAGWHGVTSLVVLTTGAEIATAANLVAWAIAGVVWPVGCLVLVRQIVGRNTAAMFITPLLAVTFTAFPWGLLSFGVLWPNLLAVSLVPAGLAAVLAATRLATDDVIGIRRSFVLAPMVLIATAFAHPNAVFSLAVLALFPLGTVVLRYALEQHREGRTLRGVLVLGGSLAALFAVWYFLATTGALKGVREQYWPPFETPAMAVGETLLNATNGRPALWALSALTLVGLVVAWRTVNRRWLVGAVAATTALFTITAALNRPGTQMFTGYWYNDSYRLAAMLPITGVPLAVLAVLLIAGKIGDRLPANGRFPLLRTPTALTLLVTLALVPLTKGLYFQTNVDTIATNYRTASKTDGTLVDQTELAFLPELGASLPKGAYVANNPWDGSAMMLAEVRRKPVFGHVLMDWNKDQKYLAEHLREASTDQEVCAAAGRIGVQYMLVANKTFMPKDDRVKAYPGIGEPRGTGAFELVASEGSVKLYRLDKCGTASKPTS</sequence>
<reference evidence="3" key="1">
    <citation type="journal article" date="2019" name="Int. J. Syst. Evol. Microbiol.">
        <title>The Global Catalogue of Microorganisms (GCM) 10K type strain sequencing project: providing services to taxonomists for standard genome sequencing and annotation.</title>
        <authorList>
            <consortium name="The Broad Institute Genomics Platform"/>
            <consortium name="The Broad Institute Genome Sequencing Center for Infectious Disease"/>
            <person name="Wu L."/>
            <person name="Ma J."/>
        </authorList>
    </citation>
    <scope>NUCLEOTIDE SEQUENCE [LARGE SCALE GENOMIC DNA]</scope>
    <source>
        <strain evidence="3">CGMCC 4.7319</strain>
    </source>
</reference>
<feature type="transmembrane region" description="Helical" evidence="1">
    <location>
        <begin position="444"/>
        <end position="463"/>
    </location>
</feature>
<dbReference type="InterPro" id="IPR046671">
    <property type="entry name" value="DUF6541"/>
</dbReference>
<feature type="transmembrane region" description="Helical" evidence="1">
    <location>
        <begin position="35"/>
        <end position="55"/>
    </location>
</feature>
<dbReference type="Proteomes" id="UP000597656">
    <property type="component" value="Unassembled WGS sequence"/>
</dbReference>
<dbReference type="RefSeq" id="WP_189156514.1">
    <property type="nucleotide sequence ID" value="NZ_BMNC01000005.1"/>
</dbReference>
<keyword evidence="3" id="KW-1185">Reference proteome</keyword>
<keyword evidence="1" id="KW-1133">Transmembrane helix</keyword>
<proteinExistence type="predicted"/>
<feature type="transmembrane region" description="Helical" evidence="1">
    <location>
        <begin position="298"/>
        <end position="317"/>
    </location>
</feature>
<evidence type="ECO:0000313" key="3">
    <source>
        <dbReference type="Proteomes" id="UP000597656"/>
    </source>
</evidence>
<evidence type="ECO:0000313" key="2">
    <source>
        <dbReference type="EMBL" id="GGM99853.1"/>
    </source>
</evidence>
<comment type="caution">
    <text evidence="2">The sequence shown here is derived from an EMBL/GenBank/DDBJ whole genome shotgun (WGS) entry which is preliminary data.</text>
</comment>
<protein>
    <submittedName>
        <fullName evidence="2">Uncharacterized protein</fullName>
    </submittedName>
</protein>
<feature type="transmembrane region" description="Helical" evidence="1">
    <location>
        <begin position="484"/>
        <end position="502"/>
    </location>
</feature>